<proteinExistence type="predicted"/>
<feature type="domain" description="Aspartyl/asparaginy/proline hydroxylase" evidence="3">
    <location>
        <begin position="67"/>
        <end position="167"/>
    </location>
</feature>
<organism evidence="4 5">
    <name type="scientific">Luteimonas notoginsengisoli</name>
    <dbReference type="NCBI Taxonomy" id="1578200"/>
    <lineage>
        <taxon>Bacteria</taxon>
        <taxon>Pseudomonadati</taxon>
        <taxon>Pseudomonadota</taxon>
        <taxon>Gammaproteobacteria</taxon>
        <taxon>Lysobacterales</taxon>
        <taxon>Lysobacteraceae</taxon>
        <taxon>Luteimonas</taxon>
    </lineage>
</organism>
<reference evidence="5" key="1">
    <citation type="journal article" date="2019" name="Int. J. Syst. Evol. Microbiol.">
        <title>The Global Catalogue of Microorganisms (GCM) 10K type strain sequencing project: providing services to taxonomists for standard genome sequencing and annotation.</title>
        <authorList>
            <consortium name="The Broad Institute Genomics Platform"/>
            <consortium name="The Broad Institute Genome Sequencing Center for Infectious Disease"/>
            <person name="Wu L."/>
            <person name="Ma J."/>
        </authorList>
    </citation>
    <scope>NUCLEOTIDE SEQUENCE [LARGE SCALE GENOMIC DNA]</scope>
    <source>
        <strain evidence="5">KCTC 42211</strain>
    </source>
</reference>
<evidence type="ECO:0000256" key="2">
    <source>
        <dbReference type="SAM" id="MobiDB-lite"/>
    </source>
</evidence>
<dbReference type="EMBL" id="JBHRYF010000008">
    <property type="protein sequence ID" value="MFC3660154.1"/>
    <property type="molecule type" value="Genomic_DNA"/>
</dbReference>
<sequence length="632" mass="69776">MKLQFPFMQLPIQLDADALASEVLALDASCWRARMGGVAGNSALPLITTGGAVESDELGGDMRPTPWLQRCPYIMQVMEALGATWGRSRLMRLSGRSQLAAHVDTNYYWQERMRVHVPIVTTPAVRFHCGDADVNMGAGECWIFDTWRRHGVVNTGDVDRIHLVMDTVGGEGFWKQVAEGARPVGVAGLPEHPWNPRFVAYDRSAATPALDFESCNVPVVMTPWEVREHVSFLLREAVPDPRLAAIQRALSTFTRHWQAAWACHGEDHSGWPRYRALLQSLQAELVALGVGQIGLRNETGLLHALSACLFDVALADGANGEARRDHHGAASQANPTPATPRGEGTEQPDFALDRPVFIISPPRSGSTLLFETLASAPDVFTIGDESHGLFEGIAALDPAQRGFDSNRLLASDADDGVITQLRQGFRAALRDRERRRPASDPVRMLEKTPKNALRIPLLRRVFPDARFIYLHRDPRQTLGSMLDGWQSGGFRTYPALPGWQGPPWSFLLVPGWRELSGKPLEAIVAAQWARTSQILLDDLDALPAEDWIGVDYERFVSDPQAETTRLCRWAGFGWDVTLGERLPLSRYTLTPPDAGKWRRHAALIEPALAGLQPLVARAREASRHQAGTSVPS</sequence>
<dbReference type="PANTHER" id="PTHR12788:SF10">
    <property type="entry name" value="PROTEIN-TYROSINE SULFOTRANSFERASE"/>
    <property type="match status" value="1"/>
</dbReference>
<feature type="region of interest" description="Disordered" evidence="2">
    <location>
        <begin position="321"/>
        <end position="347"/>
    </location>
</feature>
<evidence type="ECO:0000313" key="4">
    <source>
        <dbReference type="EMBL" id="MFC3660154.1"/>
    </source>
</evidence>
<dbReference type="InterPro" id="IPR027417">
    <property type="entry name" value="P-loop_NTPase"/>
</dbReference>
<accession>A0ABV7UW61</accession>
<dbReference type="InterPro" id="IPR026634">
    <property type="entry name" value="TPST-like"/>
</dbReference>
<dbReference type="Proteomes" id="UP001595724">
    <property type="component" value="Unassembled WGS sequence"/>
</dbReference>
<keyword evidence="5" id="KW-1185">Reference proteome</keyword>
<dbReference type="Gene3D" id="3.40.50.300">
    <property type="entry name" value="P-loop containing nucleotide triphosphate hydrolases"/>
    <property type="match status" value="1"/>
</dbReference>
<dbReference type="Pfam" id="PF13469">
    <property type="entry name" value="Sulfotransfer_3"/>
    <property type="match status" value="1"/>
</dbReference>
<keyword evidence="1" id="KW-0808">Transferase</keyword>
<gene>
    <name evidence="4" type="ORF">ACFOM9_08765</name>
</gene>
<dbReference type="RefSeq" id="WP_386709100.1">
    <property type="nucleotide sequence ID" value="NZ_JBHRYF010000008.1"/>
</dbReference>
<name>A0ABV7UW61_9GAMM</name>
<evidence type="ECO:0000259" key="3">
    <source>
        <dbReference type="Pfam" id="PF05118"/>
    </source>
</evidence>
<dbReference type="InterPro" id="IPR027443">
    <property type="entry name" value="IPNS-like_sf"/>
</dbReference>
<protein>
    <submittedName>
        <fullName evidence="4">Sulfotransferase</fullName>
    </submittedName>
</protein>
<dbReference type="SUPFAM" id="SSF52540">
    <property type="entry name" value="P-loop containing nucleoside triphosphate hydrolases"/>
    <property type="match status" value="1"/>
</dbReference>
<dbReference type="Gene3D" id="2.60.120.330">
    <property type="entry name" value="B-lactam Antibiotic, Isopenicillin N Synthase, Chain"/>
    <property type="match status" value="1"/>
</dbReference>
<dbReference type="InterPro" id="IPR007803">
    <property type="entry name" value="Asp/Arg/Pro-Hydrxlase"/>
</dbReference>
<evidence type="ECO:0000313" key="5">
    <source>
        <dbReference type="Proteomes" id="UP001595724"/>
    </source>
</evidence>
<dbReference type="SUPFAM" id="SSF51197">
    <property type="entry name" value="Clavaminate synthase-like"/>
    <property type="match status" value="1"/>
</dbReference>
<dbReference type="Pfam" id="PF05118">
    <property type="entry name" value="Asp_Arg_Hydrox"/>
    <property type="match status" value="1"/>
</dbReference>
<evidence type="ECO:0000256" key="1">
    <source>
        <dbReference type="ARBA" id="ARBA00022679"/>
    </source>
</evidence>
<dbReference type="PANTHER" id="PTHR12788">
    <property type="entry name" value="PROTEIN-TYROSINE SULFOTRANSFERASE 2"/>
    <property type="match status" value="1"/>
</dbReference>
<comment type="caution">
    <text evidence="4">The sequence shown here is derived from an EMBL/GenBank/DDBJ whole genome shotgun (WGS) entry which is preliminary data.</text>
</comment>